<dbReference type="SUPFAM" id="SSF51182">
    <property type="entry name" value="RmlC-like cupins"/>
    <property type="match status" value="1"/>
</dbReference>
<dbReference type="SMART" id="SM00530">
    <property type="entry name" value="HTH_XRE"/>
    <property type="match status" value="1"/>
</dbReference>
<dbReference type="PANTHER" id="PTHR46797:SF1">
    <property type="entry name" value="METHYLPHOSPHONATE SYNTHASE"/>
    <property type="match status" value="1"/>
</dbReference>
<dbReference type="InterPro" id="IPR010982">
    <property type="entry name" value="Lambda_DNA-bd_dom_sf"/>
</dbReference>
<dbReference type="PROSITE" id="PS50943">
    <property type="entry name" value="HTH_CROC1"/>
    <property type="match status" value="1"/>
</dbReference>
<dbReference type="Gene3D" id="1.10.260.40">
    <property type="entry name" value="lambda repressor-like DNA-binding domains"/>
    <property type="match status" value="1"/>
</dbReference>
<dbReference type="InterPro" id="IPR050807">
    <property type="entry name" value="TransReg_Diox_bact_type"/>
</dbReference>
<evidence type="ECO:0000256" key="1">
    <source>
        <dbReference type="ARBA" id="ARBA00023125"/>
    </source>
</evidence>
<evidence type="ECO:0000259" key="2">
    <source>
        <dbReference type="PROSITE" id="PS50943"/>
    </source>
</evidence>
<dbReference type="Pfam" id="PF01381">
    <property type="entry name" value="HTH_3"/>
    <property type="match status" value="1"/>
</dbReference>
<sequence>MNLGEKIRNLRKSKKMSIEQLSKISGLSMGLISQMERNITTPSVWSLWEVAKALDVRINYFFDEYDKSLPIVKKNSRKTITLPNSNVTYELLSPNLKKKIEFLLVKIEPGMCTSYEQISHEGEECGYVVKGTMKVKWGSKEYVLEEGDSIYLDSNVPHRYINVGEDTVISVWAMTPPSF</sequence>
<dbReference type="InterPro" id="IPR013096">
    <property type="entry name" value="Cupin_2"/>
</dbReference>
<gene>
    <name evidence="3" type="ORF">AB8S09_14680</name>
</gene>
<name>A0ABV4E139_9CLOT</name>
<dbReference type="InterPro" id="IPR011051">
    <property type="entry name" value="RmlC_Cupin_sf"/>
</dbReference>
<dbReference type="Pfam" id="PF07883">
    <property type="entry name" value="Cupin_2"/>
    <property type="match status" value="1"/>
</dbReference>
<feature type="domain" description="HTH cro/C1-type" evidence="2">
    <location>
        <begin position="7"/>
        <end position="61"/>
    </location>
</feature>
<dbReference type="SUPFAM" id="SSF47413">
    <property type="entry name" value="lambda repressor-like DNA-binding domains"/>
    <property type="match status" value="1"/>
</dbReference>
<organism evidence="3 4">
    <name type="scientific">Clostridium lapidicellarium</name>
    <dbReference type="NCBI Taxonomy" id="3240931"/>
    <lineage>
        <taxon>Bacteria</taxon>
        <taxon>Bacillati</taxon>
        <taxon>Bacillota</taxon>
        <taxon>Clostridia</taxon>
        <taxon>Eubacteriales</taxon>
        <taxon>Clostridiaceae</taxon>
        <taxon>Clostridium</taxon>
    </lineage>
</organism>
<dbReference type="RefSeq" id="WP_369869423.1">
    <property type="nucleotide sequence ID" value="NZ_JBGFFE010000032.1"/>
</dbReference>
<dbReference type="PANTHER" id="PTHR46797">
    <property type="entry name" value="HTH-TYPE TRANSCRIPTIONAL REGULATOR"/>
    <property type="match status" value="1"/>
</dbReference>
<reference evidence="3 4" key="1">
    <citation type="submission" date="2024-08" db="EMBL/GenBank/DDBJ databases">
        <title>Clostridium lapicellarii sp. nov., and Clostridium renhuaiense sp. nov., two species isolated from the mud in a fermentation cellar used for producing sauce-flavour Chinese liquors.</title>
        <authorList>
            <person name="Yang F."/>
            <person name="Wang H."/>
            <person name="Chen L.Q."/>
            <person name="Zhou N."/>
            <person name="Lu J.J."/>
            <person name="Pu X.X."/>
            <person name="Wan B."/>
            <person name="Wang L."/>
            <person name="Liu S.J."/>
        </authorList>
    </citation>
    <scope>NUCLEOTIDE SEQUENCE [LARGE SCALE GENOMIC DNA]</scope>
    <source>
        <strain evidence="3 4">MT-113</strain>
    </source>
</reference>
<dbReference type="InterPro" id="IPR014710">
    <property type="entry name" value="RmlC-like_jellyroll"/>
</dbReference>
<dbReference type="CDD" id="cd02209">
    <property type="entry name" value="cupin_XRE_C"/>
    <property type="match status" value="1"/>
</dbReference>
<evidence type="ECO:0000313" key="4">
    <source>
        <dbReference type="Proteomes" id="UP001565220"/>
    </source>
</evidence>
<comment type="caution">
    <text evidence="3">The sequence shown here is derived from an EMBL/GenBank/DDBJ whole genome shotgun (WGS) entry which is preliminary data.</text>
</comment>
<dbReference type="EMBL" id="JBGFFE010000032">
    <property type="protein sequence ID" value="MEY8764865.1"/>
    <property type="molecule type" value="Genomic_DNA"/>
</dbReference>
<dbReference type="Proteomes" id="UP001565220">
    <property type="component" value="Unassembled WGS sequence"/>
</dbReference>
<dbReference type="InterPro" id="IPR001387">
    <property type="entry name" value="Cro/C1-type_HTH"/>
</dbReference>
<keyword evidence="1" id="KW-0238">DNA-binding</keyword>
<keyword evidence="4" id="KW-1185">Reference proteome</keyword>
<dbReference type="Gene3D" id="2.60.120.10">
    <property type="entry name" value="Jelly Rolls"/>
    <property type="match status" value="1"/>
</dbReference>
<evidence type="ECO:0000313" key="3">
    <source>
        <dbReference type="EMBL" id="MEY8764865.1"/>
    </source>
</evidence>
<accession>A0ABV4E139</accession>
<proteinExistence type="predicted"/>
<protein>
    <submittedName>
        <fullName evidence="3">Helix-turn-helix domain-containing protein</fullName>
    </submittedName>
</protein>
<dbReference type="CDD" id="cd00093">
    <property type="entry name" value="HTH_XRE"/>
    <property type="match status" value="1"/>
</dbReference>